<evidence type="ECO:0000313" key="3">
    <source>
        <dbReference type="Proteomes" id="UP000223759"/>
    </source>
</evidence>
<dbReference type="PANTHER" id="PTHR45036:SF1">
    <property type="entry name" value="METHYLTRANSFERASE LIKE 7A"/>
    <property type="match status" value="1"/>
</dbReference>
<organism evidence="2 3">
    <name type="scientific">Ectothiorhodosinus mongolicus</name>
    <dbReference type="NCBI Taxonomy" id="233100"/>
    <lineage>
        <taxon>Bacteria</taxon>
        <taxon>Pseudomonadati</taxon>
        <taxon>Pseudomonadota</taxon>
        <taxon>Gammaproteobacteria</taxon>
        <taxon>Chromatiales</taxon>
        <taxon>Ectothiorhodospiraceae</taxon>
        <taxon>Ectothiorhodosinus</taxon>
    </lineage>
</organism>
<proteinExistence type="predicted"/>
<dbReference type="RefSeq" id="WP_076756010.1">
    <property type="nucleotide sequence ID" value="NZ_CP023018.1"/>
</dbReference>
<keyword evidence="2" id="KW-0489">Methyltransferase</keyword>
<feature type="domain" description="Methyltransferase type 11" evidence="1">
    <location>
        <begin position="40"/>
        <end position="134"/>
    </location>
</feature>
<sequence>MRFAYTLWAPIYDRLVEKPTQELRRQSLANLGDVLDQYVLMIGIGTGLDLPHLPNGAHYYGLDLTPAMLEKARLRAQALDISIELREGNAMDLPFTDEQFDVVILHTILAVVSDPDKALAEASRVLKPGGRLLVADKFLKPGDSAPLRRLLGFVLRPIATRTDVVFEYLLKKRPELAVIRDEPSLLGGWFRCIQLEKSTQAVPS</sequence>
<dbReference type="STRING" id="233100.SAMN05216526_1590"/>
<dbReference type="PANTHER" id="PTHR45036">
    <property type="entry name" value="METHYLTRANSFERASE LIKE 7B"/>
    <property type="match status" value="1"/>
</dbReference>
<dbReference type="InterPro" id="IPR013216">
    <property type="entry name" value="Methyltransf_11"/>
</dbReference>
<keyword evidence="2" id="KW-0808">Transferase</keyword>
<dbReference type="SUPFAM" id="SSF53335">
    <property type="entry name" value="S-adenosyl-L-methionine-dependent methyltransferases"/>
    <property type="match status" value="1"/>
</dbReference>
<keyword evidence="3" id="KW-1185">Reference proteome</keyword>
<dbReference type="InterPro" id="IPR029063">
    <property type="entry name" value="SAM-dependent_MTases_sf"/>
</dbReference>
<reference evidence="2 3" key="1">
    <citation type="submission" date="2017-01" db="EMBL/GenBank/DDBJ databases">
        <authorList>
            <person name="Mah S.A."/>
            <person name="Swanson W.J."/>
            <person name="Moy G.W."/>
            <person name="Vacquier V.D."/>
        </authorList>
    </citation>
    <scope>NUCLEOTIDE SEQUENCE [LARGE SCALE GENOMIC DNA]</scope>
    <source>
        <strain evidence="2 3">M9</strain>
    </source>
</reference>
<dbReference type="Pfam" id="PF08241">
    <property type="entry name" value="Methyltransf_11"/>
    <property type="match status" value="1"/>
</dbReference>
<dbReference type="EMBL" id="FTPK01000003">
    <property type="protein sequence ID" value="SIT72184.1"/>
    <property type="molecule type" value="Genomic_DNA"/>
</dbReference>
<name>A0A1R3W608_9GAMM</name>
<dbReference type="Proteomes" id="UP000223759">
    <property type="component" value="Unassembled WGS sequence"/>
</dbReference>
<dbReference type="GO" id="GO:0008757">
    <property type="term" value="F:S-adenosylmethionine-dependent methyltransferase activity"/>
    <property type="evidence" value="ECO:0007669"/>
    <property type="project" value="InterPro"/>
</dbReference>
<accession>A0A1R3W608</accession>
<evidence type="ECO:0000259" key="1">
    <source>
        <dbReference type="Pfam" id="PF08241"/>
    </source>
</evidence>
<gene>
    <name evidence="2" type="ORF">SAMN05216526_1590</name>
</gene>
<dbReference type="InterPro" id="IPR052356">
    <property type="entry name" value="Thiol_S-MT"/>
</dbReference>
<dbReference type="AlphaFoldDB" id="A0A1R3W608"/>
<dbReference type="GO" id="GO:0032259">
    <property type="term" value="P:methylation"/>
    <property type="evidence" value="ECO:0007669"/>
    <property type="project" value="UniProtKB-KW"/>
</dbReference>
<dbReference type="Gene3D" id="3.40.50.150">
    <property type="entry name" value="Vaccinia Virus protein VP39"/>
    <property type="match status" value="1"/>
</dbReference>
<protein>
    <submittedName>
        <fullName evidence="2">Methyltransferase domain-containing protein</fullName>
    </submittedName>
</protein>
<evidence type="ECO:0000313" key="2">
    <source>
        <dbReference type="EMBL" id="SIT72184.1"/>
    </source>
</evidence>
<dbReference type="CDD" id="cd02440">
    <property type="entry name" value="AdoMet_MTases"/>
    <property type="match status" value="1"/>
</dbReference>
<dbReference type="OrthoDB" id="323463at2"/>